<keyword evidence="3" id="KW-1185">Reference proteome</keyword>
<dbReference type="GO" id="GO:0005524">
    <property type="term" value="F:ATP binding"/>
    <property type="evidence" value="ECO:0007669"/>
    <property type="project" value="UniProtKB-KW"/>
</dbReference>
<dbReference type="InterPro" id="IPR036890">
    <property type="entry name" value="HATPase_C_sf"/>
</dbReference>
<dbReference type="SUPFAM" id="SSF55874">
    <property type="entry name" value="ATPase domain of HSP90 chaperone/DNA topoisomerase II/histidine kinase"/>
    <property type="match status" value="1"/>
</dbReference>
<sequence length="680" mass="78670">MRSVSVQKQEKNKTEKFSMKENLAGRVCRFPKPSTEMEALQPVFEAVSNAIHALEDSKQEDYRSAGNIDIKINDIEDNESLEIIIKDNGIGLDDEHFQAFRTVDTNFKFKKGGKGVGRLLWLDAFHEIRVNSVFFEKDQLYQRSFKFCLDEENQIIDHSKIPLINQEITGTEIIFTGLRDSAYQKHFPRETEAIIDHIGAHFFSDLILEQLPKITFCDDQMSVDLAQKVKKYLVENRGDTTLETADFGLLKIRNFICMADANRNFKGKNHYLHLFAHDRTVTTESIDNLIGFGKFGDQGLVYHGCISGQYLDDRVNQERTHFSFKDKILKDILRSVANNIVNSVLAPENKDYEEKRLNKLKEFCRTHPSYCFDSYEKLLEKLPKSAKDTEDFVKTLAIHKLRREKKQNLRIEKIYREITEGNTNTYSFSEKVSELAKEVKDEETRQLAEYVIRRKVILDILGELVIEVKKNVNGQDVPHLEKTLHELICPMRVRGDDPKSQENLTHDLWIIDERLTFTRYFASDMPIKKIAKNSTEKGRPDLLCYDQLYALGLEGRLDADLDKLMLVEFKRPGQKKYKAGYSPMNQINKYLNELKGKSIKTLDNKKINISEQCVFYCYIIADIEGELKTQTSTWQKTANGRGRTNPLQGDFRGSVEIIEWSDLVADAKLRNEAFISTLKI</sequence>
<dbReference type="RefSeq" id="WP_120100538.1">
    <property type="nucleotide sequence ID" value="NZ_CP031843.2"/>
</dbReference>
<feature type="domain" description="Histidine kinase/HSP90-like ATPase" evidence="1">
    <location>
        <begin position="41"/>
        <end position="117"/>
    </location>
</feature>
<keyword evidence="2" id="KW-0547">Nucleotide-binding</keyword>
<name>A0A5B9CVW8_9HYPH</name>
<dbReference type="KEGG" id="bky:D1093_02780"/>
<dbReference type="EMBL" id="CP031843">
    <property type="protein sequence ID" value="QEE08586.1"/>
    <property type="molecule type" value="Genomic_DNA"/>
</dbReference>
<accession>A0A5B9CVW8</accession>
<evidence type="ECO:0000313" key="3">
    <source>
        <dbReference type="Proteomes" id="UP000321940"/>
    </source>
</evidence>
<reference evidence="2 3" key="1">
    <citation type="journal article" date="2020" name="Int. J. Syst. Evol. Microbiol.">
        <title>Bartonella kosoyi sp. nov. and Bartonella krasnovii sp. nov., two novel species closely related to the zoonotic Bartonella elizabethae, isolated from black rats and wild desert rodent-fleas.</title>
        <authorList>
            <person name="Gutierrez R."/>
            <person name="Shalit T."/>
            <person name="Markus B."/>
            <person name="Yuan C."/>
            <person name="Nachum-Biala Y."/>
            <person name="Elad D."/>
            <person name="Harrus S."/>
        </authorList>
    </citation>
    <scope>NUCLEOTIDE SEQUENCE [LARGE SCALE GENOMIC DNA]</scope>
    <source>
        <strain evidence="2 3">Tel Aviv</strain>
    </source>
</reference>
<dbReference type="Proteomes" id="UP000321940">
    <property type="component" value="Chromosome"/>
</dbReference>
<evidence type="ECO:0000259" key="1">
    <source>
        <dbReference type="Pfam" id="PF02518"/>
    </source>
</evidence>
<dbReference type="Gene3D" id="3.30.565.10">
    <property type="entry name" value="Histidine kinase-like ATPase, C-terminal domain"/>
    <property type="match status" value="1"/>
</dbReference>
<evidence type="ECO:0000313" key="2">
    <source>
        <dbReference type="EMBL" id="QEE08586.1"/>
    </source>
</evidence>
<gene>
    <name evidence="2" type="ORF">D1093_02780</name>
</gene>
<dbReference type="InterPro" id="IPR003594">
    <property type="entry name" value="HATPase_dom"/>
</dbReference>
<dbReference type="AlphaFoldDB" id="A0A5B9CVW8"/>
<dbReference type="Pfam" id="PF02518">
    <property type="entry name" value="HATPase_c"/>
    <property type="match status" value="1"/>
</dbReference>
<organism evidence="2 3">
    <name type="scientific">Bartonella kosoyi</name>
    <dbReference type="NCBI Taxonomy" id="2133959"/>
    <lineage>
        <taxon>Bacteria</taxon>
        <taxon>Pseudomonadati</taxon>
        <taxon>Pseudomonadota</taxon>
        <taxon>Alphaproteobacteria</taxon>
        <taxon>Hyphomicrobiales</taxon>
        <taxon>Bartonellaceae</taxon>
        <taxon>Bartonella</taxon>
    </lineage>
</organism>
<proteinExistence type="predicted"/>
<protein>
    <submittedName>
        <fullName evidence="2">ATP-binding protein</fullName>
    </submittedName>
</protein>
<keyword evidence="2" id="KW-0067">ATP-binding</keyword>